<proteinExistence type="predicted"/>
<dbReference type="EMBL" id="CP075867">
    <property type="protein sequence ID" value="QYT00557.1"/>
    <property type="molecule type" value="Genomic_DNA"/>
</dbReference>
<name>A0A8G0LEE5_9HYPO</name>
<accession>A0A8G0LEE5</accession>
<evidence type="ECO:0000313" key="2">
    <source>
        <dbReference type="Proteomes" id="UP000826661"/>
    </source>
</evidence>
<keyword evidence="2" id="KW-1185">Reference proteome</keyword>
<reference evidence="1 2" key="1">
    <citation type="journal article" date="2021" name="BMC Genomics">
        <title>Telomere-to-telomere genome assembly of asparaginase-producing Trichoderma simmonsii.</title>
        <authorList>
            <person name="Chung D."/>
            <person name="Kwon Y.M."/>
            <person name="Yang Y."/>
        </authorList>
    </citation>
    <scope>NUCLEOTIDE SEQUENCE [LARGE SCALE GENOMIC DNA]</scope>
    <source>
        <strain evidence="1 2">GH-Sj1</strain>
    </source>
</reference>
<dbReference type="Proteomes" id="UP000826661">
    <property type="component" value="Chromosome IV"/>
</dbReference>
<sequence>MIFYKANEFQFPRSRDCLTYVAAITPSRRNAIRSITLSLGAHYNRSDAKKGKPGDRLRAIAKLCPNLRVLRYDRFFYRSDSLTDWLTMLAETMEPVVASLPLLKEVHIRGSNDGYTWLTCNMTLEKIWLDLFKSTPQGSVSIRDRGELLERRLFSLWDKIVGNEAVSMA</sequence>
<organism evidence="1 2">
    <name type="scientific">Trichoderma simmonsii</name>
    <dbReference type="NCBI Taxonomy" id="1491479"/>
    <lineage>
        <taxon>Eukaryota</taxon>
        <taxon>Fungi</taxon>
        <taxon>Dikarya</taxon>
        <taxon>Ascomycota</taxon>
        <taxon>Pezizomycotina</taxon>
        <taxon>Sordariomycetes</taxon>
        <taxon>Hypocreomycetidae</taxon>
        <taxon>Hypocreales</taxon>
        <taxon>Hypocreaceae</taxon>
        <taxon>Trichoderma</taxon>
    </lineage>
</organism>
<dbReference type="AlphaFoldDB" id="A0A8G0LEE5"/>
<protein>
    <submittedName>
        <fullName evidence="1">Uncharacterized protein</fullName>
    </submittedName>
</protein>
<gene>
    <name evidence="1" type="ORF">H0G86_007637</name>
</gene>
<evidence type="ECO:0000313" key="1">
    <source>
        <dbReference type="EMBL" id="QYT00557.1"/>
    </source>
</evidence>